<evidence type="ECO:0000313" key="1">
    <source>
        <dbReference type="EMBL" id="GBL92544.1"/>
    </source>
</evidence>
<dbReference type="Proteomes" id="UP000499080">
    <property type="component" value="Unassembled WGS sequence"/>
</dbReference>
<evidence type="ECO:0000313" key="2">
    <source>
        <dbReference type="Proteomes" id="UP000499080"/>
    </source>
</evidence>
<protein>
    <submittedName>
        <fullName evidence="1">Uncharacterized protein</fullName>
    </submittedName>
</protein>
<name>A0A4Y2BMX7_ARAVE</name>
<dbReference type="AlphaFoldDB" id="A0A4Y2BMX7"/>
<dbReference type="EMBL" id="BGPR01000087">
    <property type="protein sequence ID" value="GBL92544.1"/>
    <property type="molecule type" value="Genomic_DNA"/>
</dbReference>
<proteinExistence type="predicted"/>
<keyword evidence="2" id="KW-1185">Reference proteome</keyword>
<sequence>MLQKLQTRLMKGMAKSKEQRLLTIPYPKWLFCYCAAGKTDDCPVFIGYRIVLFVYGVWFAFENIKANSQKCSSKHLPCKLWSLFPELAQQLINQ</sequence>
<organism evidence="1 2">
    <name type="scientific">Araneus ventricosus</name>
    <name type="common">Orbweaver spider</name>
    <name type="synonym">Epeira ventricosa</name>
    <dbReference type="NCBI Taxonomy" id="182803"/>
    <lineage>
        <taxon>Eukaryota</taxon>
        <taxon>Metazoa</taxon>
        <taxon>Ecdysozoa</taxon>
        <taxon>Arthropoda</taxon>
        <taxon>Chelicerata</taxon>
        <taxon>Arachnida</taxon>
        <taxon>Araneae</taxon>
        <taxon>Araneomorphae</taxon>
        <taxon>Entelegynae</taxon>
        <taxon>Araneoidea</taxon>
        <taxon>Araneidae</taxon>
        <taxon>Araneus</taxon>
    </lineage>
</organism>
<accession>A0A4Y2BMX7</accession>
<gene>
    <name evidence="1" type="ORF">AVEN_123738_1</name>
</gene>
<reference evidence="1 2" key="1">
    <citation type="journal article" date="2019" name="Sci. Rep.">
        <title>Orb-weaving spider Araneus ventricosus genome elucidates the spidroin gene catalogue.</title>
        <authorList>
            <person name="Kono N."/>
            <person name="Nakamura H."/>
            <person name="Ohtoshi R."/>
            <person name="Moran D.A.P."/>
            <person name="Shinohara A."/>
            <person name="Yoshida Y."/>
            <person name="Fujiwara M."/>
            <person name="Mori M."/>
            <person name="Tomita M."/>
            <person name="Arakawa K."/>
        </authorList>
    </citation>
    <scope>NUCLEOTIDE SEQUENCE [LARGE SCALE GENOMIC DNA]</scope>
</reference>
<comment type="caution">
    <text evidence="1">The sequence shown here is derived from an EMBL/GenBank/DDBJ whole genome shotgun (WGS) entry which is preliminary data.</text>
</comment>